<dbReference type="AlphaFoldDB" id="A0A6N7PWR3"/>
<keyword evidence="4" id="KW-0720">Serine protease</keyword>
<evidence type="ECO:0000256" key="3">
    <source>
        <dbReference type="ARBA" id="ARBA00022801"/>
    </source>
</evidence>
<dbReference type="OrthoDB" id="9764363at2"/>
<protein>
    <submittedName>
        <fullName evidence="7">Signal peptide peptidase SppA</fullName>
    </submittedName>
</protein>
<keyword evidence="2" id="KW-0645">Protease</keyword>
<dbReference type="InterPro" id="IPR029045">
    <property type="entry name" value="ClpP/crotonase-like_dom_sf"/>
</dbReference>
<feature type="signal peptide" evidence="5">
    <location>
        <begin position="1"/>
        <end position="26"/>
    </location>
</feature>
<dbReference type="InterPro" id="IPR047217">
    <property type="entry name" value="S49_SppA_67K_type_N"/>
</dbReference>
<dbReference type="GO" id="GO:0006508">
    <property type="term" value="P:proteolysis"/>
    <property type="evidence" value="ECO:0007669"/>
    <property type="project" value="UniProtKB-KW"/>
</dbReference>
<dbReference type="Gene3D" id="6.20.330.10">
    <property type="match status" value="1"/>
</dbReference>
<evidence type="ECO:0000313" key="8">
    <source>
        <dbReference type="Proteomes" id="UP000440224"/>
    </source>
</evidence>
<dbReference type="InterPro" id="IPR047272">
    <property type="entry name" value="S49_SppA_C"/>
</dbReference>
<gene>
    <name evidence="7" type="primary">sppA</name>
    <name evidence="7" type="ORF">GF068_22595</name>
</gene>
<evidence type="ECO:0000313" key="7">
    <source>
        <dbReference type="EMBL" id="MRG94685.1"/>
    </source>
</evidence>
<dbReference type="EMBL" id="WJIE01000006">
    <property type="protein sequence ID" value="MRG94685.1"/>
    <property type="molecule type" value="Genomic_DNA"/>
</dbReference>
<accession>A0A6N7PWR3</accession>
<dbReference type="Gene3D" id="3.90.226.10">
    <property type="entry name" value="2-enoyl-CoA Hydratase, Chain A, domain 1"/>
    <property type="match status" value="2"/>
</dbReference>
<name>A0A6N7PWR3_9BACT</name>
<dbReference type="SUPFAM" id="SSF52096">
    <property type="entry name" value="ClpP/crotonase"/>
    <property type="match status" value="2"/>
</dbReference>
<comment type="caution">
    <text evidence="7">The sequence shown here is derived from an EMBL/GenBank/DDBJ whole genome shotgun (WGS) entry which is preliminary data.</text>
</comment>
<dbReference type="CDD" id="cd07023">
    <property type="entry name" value="S49_Sppa_N_C"/>
    <property type="match status" value="1"/>
</dbReference>
<feature type="chain" id="PRO_5026984123" evidence="5">
    <location>
        <begin position="27"/>
        <end position="826"/>
    </location>
</feature>
<feature type="domain" description="Peptidase S49" evidence="6">
    <location>
        <begin position="592"/>
        <end position="739"/>
    </location>
</feature>
<organism evidence="7 8">
    <name type="scientific">Polyangium spumosum</name>
    <dbReference type="NCBI Taxonomy" id="889282"/>
    <lineage>
        <taxon>Bacteria</taxon>
        <taxon>Pseudomonadati</taxon>
        <taxon>Myxococcota</taxon>
        <taxon>Polyangia</taxon>
        <taxon>Polyangiales</taxon>
        <taxon>Polyangiaceae</taxon>
        <taxon>Polyangium</taxon>
    </lineage>
</organism>
<proteinExistence type="inferred from homology"/>
<dbReference type="Proteomes" id="UP000440224">
    <property type="component" value="Unassembled WGS sequence"/>
</dbReference>
<dbReference type="CDD" id="cd07018">
    <property type="entry name" value="S49_SppA_67K_type"/>
    <property type="match status" value="1"/>
</dbReference>
<evidence type="ECO:0000256" key="1">
    <source>
        <dbReference type="ARBA" id="ARBA00008683"/>
    </source>
</evidence>
<dbReference type="RefSeq" id="WP_153821510.1">
    <property type="nucleotide sequence ID" value="NZ_WJIE01000006.1"/>
</dbReference>
<keyword evidence="5" id="KW-0732">Signal</keyword>
<sequence length="826" mass="88097">MNKLSAFALGALALAAVTTSSPDLHAQSRYVPAPGRPVAAGDDASSIAYNPANLAFLPGAELRWTMAQAPSAVGTTNGHAFDLGLPFLGLATGLRVDLLDDPSDFAAAGGARQQWLRWGLAMNLGDSLALGTTFGWSYADSLSLDDQFGVTSGLTFRPATWLSAAAVARDWTTNADRRYDLGVALRPFWGRRLAELGLEASIHERTREVTPRATLGIDVPRVGRLRGEVSVRDLAQSPDLTAMVGLDLNLATFQAGGGAIFGGGDVGYYATAAIRSYREPGLPTPKRVARIRINSTPGVRNHVKLLRRLWRLAEDRSVDGVVLQLRAEPASSLAHAEEVGDAIRLLRASGKKVLCHLEDAGGRSLHVCSQADRIAMNPAGGLRFAGLSSQYMYYGGVLDKLGVRADFVRVAEHKLAAEQYTRKSSTEIGRQDHIDLLTQLEGIYMHDVGGGRKMPLSTLRQTIAKGPFIASEARGGGLVDVLAYDDEIDEFVEETMGGRARIVDDAAPSNAPTWWGSPSKIAVVYLSGDMVDGESQTIPLVGIRLAGSYTIAKALKRAREDSSVKAVVFRIETGGGSSLAADVILREAILTAKAKPFVVSMGTAAASGGYYAAVAGGPIFANRATITGSIGIFYGKVDLVGLLGKLGVGLEQFRTAPRADAESLYRPFTDDERRELGVKVKQFYDLFIARVADGRKMKPEDVDAVARGRVWTGQQALERKLVDHIGGLREALEFVRARAELPRDTELVEFPEDDDSALLALAKLAGIASVFPQAGAVPIVIPPALLDLARGLAPFMVYDGTKPLARLDLVGDVSFGGAPATVDDEL</sequence>
<dbReference type="InterPro" id="IPR002142">
    <property type="entry name" value="Peptidase_S49"/>
</dbReference>
<evidence type="ECO:0000256" key="2">
    <source>
        <dbReference type="ARBA" id="ARBA00022670"/>
    </source>
</evidence>
<reference evidence="7 8" key="1">
    <citation type="submission" date="2019-10" db="EMBL/GenBank/DDBJ databases">
        <title>A soil myxobacterium in the family Polyangiaceae.</title>
        <authorList>
            <person name="Li Y."/>
            <person name="Wang J."/>
        </authorList>
    </citation>
    <scope>NUCLEOTIDE SEQUENCE [LARGE SCALE GENOMIC DNA]</scope>
    <source>
        <strain evidence="7 8">DSM 14734</strain>
    </source>
</reference>
<feature type="domain" description="Peptidase S49" evidence="6">
    <location>
        <begin position="347"/>
        <end position="488"/>
    </location>
</feature>
<dbReference type="Gene3D" id="2.40.160.60">
    <property type="entry name" value="Outer membrane protein transport protein (OMPP1/FadL/TodX)"/>
    <property type="match status" value="1"/>
</dbReference>
<keyword evidence="3" id="KW-0378">Hydrolase</keyword>
<evidence type="ECO:0000256" key="5">
    <source>
        <dbReference type="SAM" id="SignalP"/>
    </source>
</evidence>
<dbReference type="Pfam" id="PF01343">
    <property type="entry name" value="Peptidase_S49"/>
    <property type="match status" value="2"/>
</dbReference>
<dbReference type="NCBIfam" id="TIGR00706">
    <property type="entry name" value="SppA_dom"/>
    <property type="match status" value="1"/>
</dbReference>
<comment type="similarity">
    <text evidence="1">Belongs to the peptidase S49 family.</text>
</comment>
<dbReference type="PANTHER" id="PTHR33209">
    <property type="entry name" value="PROTEASE 4"/>
    <property type="match status" value="1"/>
</dbReference>
<dbReference type="PANTHER" id="PTHR33209:SF1">
    <property type="entry name" value="PEPTIDASE S49 DOMAIN-CONTAINING PROTEIN"/>
    <property type="match status" value="1"/>
</dbReference>
<keyword evidence="8" id="KW-1185">Reference proteome</keyword>
<dbReference type="GO" id="GO:0008236">
    <property type="term" value="F:serine-type peptidase activity"/>
    <property type="evidence" value="ECO:0007669"/>
    <property type="project" value="UniProtKB-KW"/>
</dbReference>
<evidence type="ECO:0000256" key="4">
    <source>
        <dbReference type="ARBA" id="ARBA00022825"/>
    </source>
</evidence>
<evidence type="ECO:0000259" key="6">
    <source>
        <dbReference type="Pfam" id="PF01343"/>
    </source>
</evidence>
<dbReference type="InterPro" id="IPR004635">
    <property type="entry name" value="Pept_S49_SppA"/>
</dbReference>